<comment type="caution">
    <text evidence="3">The sequence shown here is derived from an EMBL/GenBank/DDBJ whole genome shotgun (WGS) entry which is preliminary data.</text>
</comment>
<proteinExistence type="predicted"/>
<dbReference type="AlphaFoldDB" id="A0A9X9M1G6"/>
<dbReference type="Gene3D" id="2.60.40.10">
    <property type="entry name" value="Immunoglobulins"/>
    <property type="match status" value="1"/>
</dbReference>
<name>A0A9X9M1G6_GULGU</name>
<dbReference type="InterPro" id="IPR036179">
    <property type="entry name" value="Ig-like_dom_sf"/>
</dbReference>
<organism evidence="3 4">
    <name type="scientific">Gulo gulo</name>
    <name type="common">Wolverine</name>
    <name type="synonym">Gluton</name>
    <dbReference type="NCBI Taxonomy" id="48420"/>
    <lineage>
        <taxon>Eukaryota</taxon>
        <taxon>Metazoa</taxon>
        <taxon>Chordata</taxon>
        <taxon>Craniata</taxon>
        <taxon>Vertebrata</taxon>
        <taxon>Euteleostomi</taxon>
        <taxon>Mammalia</taxon>
        <taxon>Eutheria</taxon>
        <taxon>Laurasiatheria</taxon>
        <taxon>Carnivora</taxon>
        <taxon>Caniformia</taxon>
        <taxon>Musteloidea</taxon>
        <taxon>Mustelidae</taxon>
        <taxon>Guloninae</taxon>
        <taxon>Gulo</taxon>
    </lineage>
</organism>
<dbReference type="PROSITE" id="PS50835">
    <property type="entry name" value="IG_LIKE"/>
    <property type="match status" value="1"/>
</dbReference>
<protein>
    <recommendedName>
        <fullName evidence="2">Ig-like domain-containing protein</fullName>
    </recommendedName>
</protein>
<sequence length="52" mass="5457">MSVDIGEDASFSCAWRGNPLPRVTWTRNGDAQVLGSGPTLRLPSVGPEDAGD</sequence>
<dbReference type="Proteomes" id="UP000269945">
    <property type="component" value="Unassembled WGS sequence"/>
</dbReference>
<accession>A0A9X9M1G6</accession>
<dbReference type="SUPFAM" id="SSF48726">
    <property type="entry name" value="Immunoglobulin"/>
    <property type="match status" value="1"/>
</dbReference>
<keyword evidence="4" id="KW-1185">Reference proteome</keyword>
<dbReference type="InterPro" id="IPR013783">
    <property type="entry name" value="Ig-like_fold"/>
</dbReference>
<dbReference type="InterPro" id="IPR007110">
    <property type="entry name" value="Ig-like_dom"/>
</dbReference>
<gene>
    <name evidence="3" type="ORF">BN2614_LOCUS6</name>
</gene>
<reference evidence="3 4" key="1">
    <citation type="submission" date="2018-10" db="EMBL/GenBank/DDBJ databases">
        <authorList>
            <person name="Ekblom R."/>
            <person name="Jareborg N."/>
        </authorList>
    </citation>
    <scope>NUCLEOTIDE SEQUENCE [LARGE SCALE GENOMIC DNA]</scope>
    <source>
        <tissue evidence="3">Muscle</tissue>
    </source>
</reference>
<feature type="non-terminal residue" evidence="3">
    <location>
        <position position="52"/>
    </location>
</feature>
<evidence type="ECO:0000259" key="2">
    <source>
        <dbReference type="PROSITE" id="PS50835"/>
    </source>
</evidence>
<evidence type="ECO:0000313" key="4">
    <source>
        <dbReference type="Proteomes" id="UP000269945"/>
    </source>
</evidence>
<dbReference type="EMBL" id="CYRY02035355">
    <property type="protein sequence ID" value="VCX15579.1"/>
    <property type="molecule type" value="Genomic_DNA"/>
</dbReference>
<dbReference type="Pfam" id="PF13927">
    <property type="entry name" value="Ig_3"/>
    <property type="match status" value="1"/>
</dbReference>
<evidence type="ECO:0000313" key="3">
    <source>
        <dbReference type="EMBL" id="VCX15579.1"/>
    </source>
</evidence>
<evidence type="ECO:0000256" key="1">
    <source>
        <dbReference type="SAM" id="MobiDB-lite"/>
    </source>
</evidence>
<feature type="region of interest" description="Disordered" evidence="1">
    <location>
        <begin position="29"/>
        <end position="52"/>
    </location>
</feature>
<feature type="domain" description="Ig-like" evidence="2">
    <location>
        <begin position="1"/>
        <end position="52"/>
    </location>
</feature>